<feature type="domain" description="YHS" evidence="1">
    <location>
        <begin position="44"/>
        <end position="90"/>
    </location>
</feature>
<dbReference type="Proteomes" id="UP000321113">
    <property type="component" value="Unassembled WGS sequence"/>
</dbReference>
<dbReference type="RefSeq" id="WP_119008804.1">
    <property type="nucleotide sequence ID" value="NZ_BJXK01000001.1"/>
</dbReference>
<evidence type="ECO:0000313" key="2">
    <source>
        <dbReference type="EMBL" id="GEM78022.1"/>
    </source>
</evidence>
<dbReference type="EMBL" id="BJXK01000001">
    <property type="protein sequence ID" value="GEM78022.1"/>
    <property type="molecule type" value="Genomic_DNA"/>
</dbReference>
<dbReference type="NCBIfam" id="NF041384">
    <property type="entry name" value="YHS_seleno_dom"/>
    <property type="match status" value="1"/>
</dbReference>
<dbReference type="OrthoDB" id="344729at2"/>
<evidence type="ECO:0000259" key="1">
    <source>
        <dbReference type="Pfam" id="PF04945"/>
    </source>
</evidence>
<evidence type="ECO:0000313" key="3">
    <source>
        <dbReference type="Proteomes" id="UP000321113"/>
    </source>
</evidence>
<organism evidence="2 3">
    <name type="scientific">Vibrio superstes NBRC 103154</name>
    <dbReference type="NCBI Taxonomy" id="1219062"/>
    <lineage>
        <taxon>Bacteria</taxon>
        <taxon>Pseudomonadati</taxon>
        <taxon>Pseudomonadota</taxon>
        <taxon>Gammaproteobacteria</taxon>
        <taxon>Vibrionales</taxon>
        <taxon>Vibrionaceae</taxon>
        <taxon>Vibrio</taxon>
    </lineage>
</organism>
<reference evidence="2 3" key="1">
    <citation type="submission" date="2019-07" db="EMBL/GenBank/DDBJ databases">
        <title>Whole genome shotgun sequence of Vibrio superstes NBRC 103154.</title>
        <authorList>
            <person name="Hosoyama A."/>
            <person name="Uohara A."/>
            <person name="Ohji S."/>
            <person name="Ichikawa N."/>
        </authorList>
    </citation>
    <scope>NUCLEOTIDE SEQUENCE [LARGE SCALE GENOMIC DNA]</scope>
    <source>
        <strain evidence="2 3">NBRC 103154</strain>
    </source>
</reference>
<keyword evidence="3" id="KW-1185">Reference proteome</keyword>
<protein>
    <recommendedName>
        <fullName evidence="1">YHS domain-containing protein</fullName>
    </recommendedName>
</protein>
<gene>
    <name evidence="2" type="ORF">VSU01S_02670</name>
</gene>
<dbReference type="Pfam" id="PF04945">
    <property type="entry name" value="YHS"/>
    <property type="match status" value="1"/>
</dbReference>
<name>A0A511QNB6_9VIBR</name>
<comment type="caution">
    <text evidence="2">The sequence shown here is derived from an EMBL/GenBank/DDBJ whole genome shotgun (WGS) entry which is preliminary data.</text>
</comment>
<proteinExistence type="predicted"/>
<dbReference type="InterPro" id="IPR007029">
    <property type="entry name" value="YHS_dom"/>
</dbReference>
<dbReference type="AlphaFoldDB" id="A0A511QNB6"/>
<sequence length="151" mass="17359">MRLKGLLQLLSAFVLVFMLIRPALAVEPVYSDFFGKAIQGYDPVAYFTERKPVEGSKQYKYEWNDATWYFSSSKNKSAFIDNPEKYAPQYGGYCAWAVSQGYTAKIDPSAWYIHDDKLYLNYNKSIQAKWQRNVPENIAKADASWPSLLAN</sequence>
<accession>A0A511QNB6</accession>